<evidence type="ECO:0000256" key="11">
    <source>
        <dbReference type="RuleBase" id="RU003781"/>
    </source>
</evidence>
<comment type="caution">
    <text evidence="12">The sequence shown here is derived from an EMBL/GenBank/DDBJ whole genome shotgun (WGS) entry which is preliminary data.</text>
</comment>
<evidence type="ECO:0000256" key="3">
    <source>
        <dbReference type="ARBA" id="ARBA00022723"/>
    </source>
</evidence>
<keyword evidence="7 10" id="KW-0546">Nucleotide metabolism</keyword>
<dbReference type="GO" id="GO:0046872">
    <property type="term" value="F:metal ion binding"/>
    <property type="evidence" value="ECO:0007669"/>
    <property type="project" value="UniProtKB-KW"/>
</dbReference>
<evidence type="ECO:0000256" key="6">
    <source>
        <dbReference type="ARBA" id="ARBA00022842"/>
    </source>
</evidence>
<feature type="binding site" evidence="10">
    <location>
        <begin position="174"/>
        <end position="175"/>
    </location>
    <ligand>
        <name>substrate</name>
    </ligand>
</feature>
<name>A0A2W5TW45_9BACT</name>
<dbReference type="Pfam" id="PF01725">
    <property type="entry name" value="Ham1p_like"/>
    <property type="match status" value="1"/>
</dbReference>
<comment type="function">
    <text evidence="10">Pyrophosphatase that catalyzes the hydrolysis of nucleoside triphosphates to their monophosphate derivatives, with a high preference for the non-canonical purine nucleotides XTP (xanthosine triphosphate), dITP (deoxyinosine triphosphate) and ITP. Seems to function as a house-cleaning enzyme that removes non-canonical purine nucleotides from the nucleotide pool, thus preventing their incorporation into DNA/RNA and avoiding chromosomal lesions.</text>
</comment>
<dbReference type="PANTHER" id="PTHR11067:SF9">
    <property type="entry name" value="INOSINE TRIPHOSPHATE PYROPHOSPHATASE"/>
    <property type="match status" value="1"/>
</dbReference>
<evidence type="ECO:0000256" key="4">
    <source>
        <dbReference type="ARBA" id="ARBA00022741"/>
    </source>
</evidence>
<dbReference type="GO" id="GO:0000166">
    <property type="term" value="F:nucleotide binding"/>
    <property type="evidence" value="ECO:0007669"/>
    <property type="project" value="UniProtKB-KW"/>
</dbReference>
<dbReference type="SUPFAM" id="SSF52972">
    <property type="entry name" value="ITPase-like"/>
    <property type="match status" value="1"/>
</dbReference>
<dbReference type="CDD" id="cd00515">
    <property type="entry name" value="HAM1"/>
    <property type="match status" value="1"/>
</dbReference>
<dbReference type="FunFam" id="3.90.950.10:FF:000001">
    <property type="entry name" value="dITP/XTP pyrophosphatase"/>
    <property type="match status" value="1"/>
</dbReference>
<comment type="caution">
    <text evidence="10">Lacks conserved residue(s) required for the propagation of feature annotation.</text>
</comment>
<dbReference type="HAMAP" id="MF_01405">
    <property type="entry name" value="Non_canon_purine_NTPase"/>
    <property type="match status" value="1"/>
</dbReference>
<dbReference type="Gene3D" id="3.90.950.10">
    <property type="match status" value="1"/>
</dbReference>
<keyword evidence="3 10" id="KW-0479">Metal-binding</keyword>
<evidence type="ECO:0000256" key="9">
    <source>
        <dbReference type="ARBA" id="ARBA00052017"/>
    </source>
</evidence>
<dbReference type="GO" id="GO:0035870">
    <property type="term" value="F:dITP diphosphatase activity"/>
    <property type="evidence" value="ECO:0007669"/>
    <property type="project" value="UniProtKB-UniRule"/>
</dbReference>
<keyword evidence="5 10" id="KW-0378">Hydrolase</keyword>
<dbReference type="GO" id="GO:0036222">
    <property type="term" value="F:XTP diphosphatase activity"/>
    <property type="evidence" value="ECO:0007669"/>
    <property type="project" value="UniProtKB-UniRule"/>
</dbReference>
<dbReference type="EMBL" id="QFQP01000003">
    <property type="protein sequence ID" value="PZR16616.1"/>
    <property type="molecule type" value="Genomic_DNA"/>
</dbReference>
<evidence type="ECO:0000313" key="12">
    <source>
        <dbReference type="EMBL" id="PZR16616.1"/>
    </source>
</evidence>
<keyword evidence="6 10" id="KW-0460">Magnesium</keyword>
<dbReference type="GO" id="GO:0005829">
    <property type="term" value="C:cytosol"/>
    <property type="evidence" value="ECO:0007669"/>
    <property type="project" value="TreeGrafter"/>
</dbReference>
<evidence type="ECO:0000256" key="2">
    <source>
        <dbReference type="ARBA" id="ARBA00011738"/>
    </source>
</evidence>
<dbReference type="GO" id="GO:0017111">
    <property type="term" value="F:ribonucleoside triphosphate phosphatase activity"/>
    <property type="evidence" value="ECO:0007669"/>
    <property type="project" value="InterPro"/>
</dbReference>
<evidence type="ECO:0000256" key="1">
    <source>
        <dbReference type="ARBA" id="ARBA00008023"/>
    </source>
</evidence>
<evidence type="ECO:0000256" key="5">
    <source>
        <dbReference type="ARBA" id="ARBA00022801"/>
    </source>
</evidence>
<comment type="similarity">
    <text evidence="1 10 11">Belongs to the HAM1 NTPase family.</text>
</comment>
<proteinExistence type="inferred from homology"/>
<evidence type="ECO:0000256" key="7">
    <source>
        <dbReference type="ARBA" id="ARBA00023080"/>
    </source>
</evidence>
<comment type="catalytic activity">
    <reaction evidence="9 10">
        <text>XTP + H2O = XMP + diphosphate + H(+)</text>
        <dbReference type="Rhea" id="RHEA:28610"/>
        <dbReference type="ChEBI" id="CHEBI:15377"/>
        <dbReference type="ChEBI" id="CHEBI:15378"/>
        <dbReference type="ChEBI" id="CHEBI:33019"/>
        <dbReference type="ChEBI" id="CHEBI:57464"/>
        <dbReference type="ChEBI" id="CHEBI:61314"/>
        <dbReference type="EC" id="3.6.1.66"/>
    </reaction>
</comment>
<protein>
    <recommendedName>
        <fullName evidence="10">dITP/XTP pyrophosphatase</fullName>
        <ecNumber evidence="10">3.6.1.66</ecNumber>
    </recommendedName>
    <alternativeName>
        <fullName evidence="10">Non-canonical purine NTP pyrophosphatase</fullName>
    </alternativeName>
    <alternativeName>
        <fullName evidence="10">Non-standard purine NTP pyrophosphatase</fullName>
    </alternativeName>
    <alternativeName>
        <fullName evidence="10">Nucleoside-triphosphate diphosphatase</fullName>
    </alternativeName>
    <alternativeName>
        <fullName evidence="10">Nucleoside-triphosphate pyrophosphatase</fullName>
        <shortName evidence="10">NTPase</shortName>
    </alternativeName>
</protein>
<dbReference type="GO" id="GO:0009146">
    <property type="term" value="P:purine nucleoside triphosphate catabolic process"/>
    <property type="evidence" value="ECO:0007669"/>
    <property type="project" value="UniProtKB-UniRule"/>
</dbReference>
<dbReference type="Proteomes" id="UP000249061">
    <property type="component" value="Unassembled WGS sequence"/>
</dbReference>
<evidence type="ECO:0000256" key="10">
    <source>
        <dbReference type="HAMAP-Rule" id="MF_01405"/>
    </source>
</evidence>
<comment type="cofactor">
    <cofactor evidence="10">
        <name>Mg(2+)</name>
        <dbReference type="ChEBI" id="CHEBI:18420"/>
    </cofactor>
    <text evidence="10">Binds 1 Mg(2+) ion per subunit.</text>
</comment>
<feature type="binding site" evidence="10">
    <location>
        <position position="169"/>
    </location>
    <ligand>
        <name>substrate</name>
    </ligand>
</feature>
<dbReference type="GO" id="GO:0009117">
    <property type="term" value="P:nucleotide metabolic process"/>
    <property type="evidence" value="ECO:0007669"/>
    <property type="project" value="UniProtKB-KW"/>
</dbReference>
<dbReference type="EC" id="3.6.1.66" evidence="10"/>
<organism evidence="12 13">
    <name type="scientific">Archangium gephyra</name>
    <dbReference type="NCBI Taxonomy" id="48"/>
    <lineage>
        <taxon>Bacteria</taxon>
        <taxon>Pseudomonadati</taxon>
        <taxon>Myxococcota</taxon>
        <taxon>Myxococcia</taxon>
        <taxon>Myxococcales</taxon>
        <taxon>Cystobacterineae</taxon>
        <taxon>Archangiaceae</taxon>
        <taxon>Archangium</taxon>
    </lineage>
</organism>
<feature type="binding site" evidence="10">
    <location>
        <begin position="8"/>
        <end position="13"/>
    </location>
    <ligand>
        <name>substrate</name>
    </ligand>
</feature>
<gene>
    <name evidence="12" type="primary">rdgB</name>
    <name evidence="12" type="ORF">DI536_05505</name>
</gene>
<comment type="subunit">
    <text evidence="2 10">Homodimer.</text>
</comment>
<comment type="catalytic activity">
    <reaction evidence="10">
        <text>ITP + H2O = IMP + diphosphate + H(+)</text>
        <dbReference type="Rhea" id="RHEA:29399"/>
        <dbReference type="ChEBI" id="CHEBI:15377"/>
        <dbReference type="ChEBI" id="CHEBI:15378"/>
        <dbReference type="ChEBI" id="CHEBI:33019"/>
        <dbReference type="ChEBI" id="CHEBI:58053"/>
        <dbReference type="ChEBI" id="CHEBI:61402"/>
        <dbReference type="EC" id="3.6.1.66"/>
    </reaction>
</comment>
<dbReference type="NCBIfam" id="TIGR00042">
    <property type="entry name" value="RdgB/HAM1 family non-canonical purine NTP pyrophosphatase"/>
    <property type="match status" value="1"/>
</dbReference>
<feature type="binding site" evidence="10">
    <location>
        <begin position="147"/>
        <end position="150"/>
    </location>
    <ligand>
        <name>substrate</name>
    </ligand>
</feature>
<feature type="binding site" evidence="10">
    <location>
        <position position="70"/>
    </location>
    <ligand>
        <name>substrate</name>
    </ligand>
</feature>
<dbReference type="InterPro" id="IPR020922">
    <property type="entry name" value="dITP/XTP_pyrophosphatase"/>
</dbReference>
<dbReference type="InterPro" id="IPR029001">
    <property type="entry name" value="ITPase-like_fam"/>
</dbReference>
<sequence>MKSIVFATGNAGKVKELELLLGAEWSVKSAKDFPHLPDVVEDADTFEGNAAKKAREFAKATGQWALADDSGLVVDALGGAPGVYSARYAATPEACIDRLLGALEGVEQRSARFVSVLCLASPDGAEFFARGTCEGTIGFERKGSGGFGYDPVFVLPGGKSMAEITKEEKSAISHRGHAFRQLLPTIVANVR</sequence>
<dbReference type="InterPro" id="IPR002637">
    <property type="entry name" value="RdgB/HAM1"/>
</dbReference>
<dbReference type="GO" id="GO:0036220">
    <property type="term" value="F:ITP diphosphatase activity"/>
    <property type="evidence" value="ECO:0007669"/>
    <property type="project" value="UniProtKB-UniRule"/>
</dbReference>
<dbReference type="AlphaFoldDB" id="A0A2W5TW45"/>
<comment type="catalytic activity">
    <reaction evidence="8 10">
        <text>dITP + H2O = dIMP + diphosphate + H(+)</text>
        <dbReference type="Rhea" id="RHEA:28342"/>
        <dbReference type="ChEBI" id="CHEBI:15377"/>
        <dbReference type="ChEBI" id="CHEBI:15378"/>
        <dbReference type="ChEBI" id="CHEBI:33019"/>
        <dbReference type="ChEBI" id="CHEBI:61194"/>
        <dbReference type="ChEBI" id="CHEBI:61382"/>
        <dbReference type="EC" id="3.6.1.66"/>
    </reaction>
</comment>
<evidence type="ECO:0000313" key="13">
    <source>
        <dbReference type="Proteomes" id="UP000249061"/>
    </source>
</evidence>
<reference evidence="12 13" key="1">
    <citation type="submission" date="2017-08" db="EMBL/GenBank/DDBJ databases">
        <title>Infants hospitalized years apart are colonized by the same room-sourced microbial strains.</title>
        <authorList>
            <person name="Brooks B."/>
            <person name="Olm M.R."/>
            <person name="Firek B.A."/>
            <person name="Baker R."/>
            <person name="Thomas B.C."/>
            <person name="Morowitz M.J."/>
            <person name="Banfield J.F."/>
        </authorList>
    </citation>
    <scope>NUCLEOTIDE SEQUENCE [LARGE SCALE GENOMIC DNA]</scope>
    <source>
        <strain evidence="12">S2_003_000_R2_14</strain>
    </source>
</reference>
<feature type="active site" description="Proton acceptor" evidence="10">
    <location>
        <position position="69"/>
    </location>
</feature>
<accession>A0A2W5TW45</accession>
<dbReference type="PANTHER" id="PTHR11067">
    <property type="entry name" value="INOSINE TRIPHOSPHATE PYROPHOSPHATASE/HAM1 PROTEIN"/>
    <property type="match status" value="1"/>
</dbReference>
<feature type="binding site" evidence="10">
    <location>
        <position position="69"/>
    </location>
    <ligand>
        <name>Mg(2+)</name>
        <dbReference type="ChEBI" id="CHEBI:18420"/>
    </ligand>
</feature>
<evidence type="ECO:0000256" key="8">
    <source>
        <dbReference type="ARBA" id="ARBA00051875"/>
    </source>
</evidence>
<keyword evidence="4 10" id="KW-0547">Nucleotide-binding</keyword>